<evidence type="ECO:0000313" key="8">
    <source>
        <dbReference type="EMBL" id="MBD7959859.1"/>
    </source>
</evidence>
<evidence type="ECO:0000259" key="6">
    <source>
        <dbReference type="Pfam" id="PF02465"/>
    </source>
</evidence>
<keyword evidence="3" id="KW-0175">Coiled coil</keyword>
<dbReference type="InterPro" id="IPR010809">
    <property type="entry name" value="FliD_C"/>
</dbReference>
<comment type="subcellular location">
    <subcellularLocation>
        <location evidence="5">Secreted</location>
    </subcellularLocation>
    <subcellularLocation>
        <location evidence="5">Bacterial flagellum</location>
    </subcellularLocation>
</comment>
<evidence type="ECO:0000256" key="3">
    <source>
        <dbReference type="ARBA" id="ARBA00023054"/>
    </source>
</evidence>
<dbReference type="EMBL" id="JACSQK010000002">
    <property type="protein sequence ID" value="MBD7959859.1"/>
    <property type="molecule type" value="Genomic_DNA"/>
</dbReference>
<keyword evidence="5" id="KW-0964">Secreted</keyword>
<feature type="domain" description="Flagellar hook-associated protein 2 C-terminal" evidence="7">
    <location>
        <begin position="208"/>
        <end position="444"/>
    </location>
</feature>
<keyword evidence="8" id="KW-0282">Flagellum</keyword>
<gene>
    <name evidence="8" type="primary">fliD</name>
    <name evidence="8" type="ORF">H9646_05150</name>
</gene>
<dbReference type="Proteomes" id="UP000634919">
    <property type="component" value="Unassembled WGS sequence"/>
</dbReference>
<sequence>MAISSAGIGSGLNVAEIVEKMVAAEKTPLKKLETRAEGIQTQISTYGEIKSLTSTLGDIVSKLARDSAWNTVNISSSNSTLSGVMTGIATPGTYNIKVTQLAQSQTTVIGGAGAAALAKDESMGSSGKMKLTMGTTTKEIDISSSDTLTQIAAKVNEAGMGIQASVITDVDGKERLMMRSKESGTDKAFSVDIDASLTKLGQNQAQAAQNAKVELNGVVVESSSNTFANTIPGLSFTASEVTANAATLTVKADTETMKKNIKEFVDAYNALNDLLSKSTKGLRTEAGKVDEAAQSTGAGVLQGDSATVSLQNSLRMLTMGVSGTSGAFKSLSSIGIQMLEGGKLSVDETKLDKAIVSVDDLRGLFAEKADSMGQNGGIAVNFKAFTDKLLAYEGTLNGKDDALKKALKSNGAEQAKVNDRAQALEERLYKQYTALDVKMSSLNALDSYVSQMVTSWNQSK</sequence>
<keyword evidence="9" id="KW-1185">Reference proteome</keyword>
<dbReference type="Pfam" id="PF07195">
    <property type="entry name" value="FliD_C"/>
    <property type="match status" value="1"/>
</dbReference>
<accession>A0ABR8S8P4</accession>
<dbReference type="InterPro" id="IPR010810">
    <property type="entry name" value="Flagellin_hook_IN_motif"/>
</dbReference>
<dbReference type="RefSeq" id="WP_191722250.1">
    <property type="nucleotide sequence ID" value="NZ_JACSQK010000002.1"/>
</dbReference>
<protein>
    <recommendedName>
        <fullName evidence="5">Flagellar hook-associated protein 2</fullName>
        <shortName evidence="5">HAP2</shortName>
    </recommendedName>
    <alternativeName>
        <fullName evidence="5">Flagellar cap protein</fullName>
    </alternativeName>
</protein>
<comment type="similarity">
    <text evidence="1 5">Belongs to the FliD family.</text>
</comment>
<name>A0ABR8S8P4_9BURK</name>
<proteinExistence type="inferred from homology"/>
<evidence type="ECO:0000256" key="4">
    <source>
        <dbReference type="ARBA" id="ARBA00023143"/>
    </source>
</evidence>
<feature type="domain" description="Flagellar hook-associated protein 2 N-terminal" evidence="6">
    <location>
        <begin position="10"/>
        <end position="105"/>
    </location>
</feature>
<dbReference type="Pfam" id="PF07196">
    <property type="entry name" value="Flagellin_IN"/>
    <property type="match status" value="1"/>
</dbReference>
<dbReference type="InterPro" id="IPR040026">
    <property type="entry name" value="FliD"/>
</dbReference>
<evidence type="ECO:0000259" key="7">
    <source>
        <dbReference type="Pfam" id="PF07195"/>
    </source>
</evidence>
<organism evidence="8 9">
    <name type="scientific">Comamonas avium</name>
    <dbReference type="NCBI Taxonomy" id="2762231"/>
    <lineage>
        <taxon>Bacteria</taxon>
        <taxon>Pseudomonadati</taxon>
        <taxon>Pseudomonadota</taxon>
        <taxon>Betaproteobacteria</taxon>
        <taxon>Burkholderiales</taxon>
        <taxon>Comamonadaceae</taxon>
        <taxon>Comamonas</taxon>
    </lineage>
</organism>
<reference evidence="8 9" key="1">
    <citation type="submission" date="2020-08" db="EMBL/GenBank/DDBJ databases">
        <title>A Genomic Blueprint of the Chicken Gut Microbiome.</title>
        <authorList>
            <person name="Gilroy R."/>
            <person name="Ravi A."/>
            <person name="Getino M."/>
            <person name="Pursley I."/>
            <person name="Horton D.L."/>
            <person name="Alikhan N.-F."/>
            <person name="Baker D."/>
            <person name="Gharbi K."/>
            <person name="Hall N."/>
            <person name="Watson M."/>
            <person name="Adriaenssens E.M."/>
            <person name="Foster-Nyarko E."/>
            <person name="Jarju S."/>
            <person name="Secka A."/>
            <person name="Antonio M."/>
            <person name="Oren A."/>
            <person name="Chaudhuri R."/>
            <person name="La Ragione R.M."/>
            <person name="Hildebrand F."/>
            <person name="Pallen M.J."/>
        </authorList>
    </citation>
    <scope>NUCLEOTIDE SEQUENCE [LARGE SCALE GENOMIC DNA]</scope>
    <source>
        <strain evidence="8 9">Sa2CVA6</strain>
    </source>
</reference>
<comment type="function">
    <text evidence="5">Required for morphogenesis and for the elongation of the flagellar filament by facilitating polymerization of the flagellin monomers at the tip of growing filament. Forms a capping structure, which prevents flagellin subunits (transported through the central channel of the flagellum) from leaking out without polymerization at the distal end.</text>
</comment>
<evidence type="ECO:0000313" key="9">
    <source>
        <dbReference type="Proteomes" id="UP000634919"/>
    </source>
</evidence>
<dbReference type="InterPro" id="IPR003481">
    <property type="entry name" value="FliD_N"/>
</dbReference>
<evidence type="ECO:0000256" key="2">
    <source>
        <dbReference type="ARBA" id="ARBA00011255"/>
    </source>
</evidence>
<comment type="subunit">
    <text evidence="2 5">Homopentamer.</text>
</comment>
<evidence type="ECO:0000256" key="1">
    <source>
        <dbReference type="ARBA" id="ARBA00009764"/>
    </source>
</evidence>
<keyword evidence="8" id="KW-0969">Cilium</keyword>
<comment type="caution">
    <text evidence="8">The sequence shown here is derived from an EMBL/GenBank/DDBJ whole genome shotgun (WGS) entry which is preliminary data.</text>
</comment>
<dbReference type="Pfam" id="PF02465">
    <property type="entry name" value="FliD_N"/>
    <property type="match status" value="1"/>
</dbReference>
<keyword evidence="8" id="KW-0966">Cell projection</keyword>
<keyword evidence="4 5" id="KW-0975">Bacterial flagellum</keyword>
<dbReference type="PANTHER" id="PTHR30288">
    <property type="entry name" value="FLAGELLAR CAP/ASSEMBLY PROTEIN FLID"/>
    <property type="match status" value="1"/>
</dbReference>
<dbReference type="PANTHER" id="PTHR30288:SF0">
    <property type="entry name" value="FLAGELLAR HOOK-ASSOCIATED PROTEIN 2"/>
    <property type="match status" value="1"/>
</dbReference>
<evidence type="ECO:0000256" key="5">
    <source>
        <dbReference type="RuleBase" id="RU362066"/>
    </source>
</evidence>